<feature type="transmembrane region" description="Helical" evidence="2">
    <location>
        <begin position="38"/>
        <end position="58"/>
    </location>
</feature>
<feature type="region of interest" description="Disordered" evidence="1">
    <location>
        <begin position="1"/>
        <end position="32"/>
    </location>
</feature>
<dbReference type="NCBIfam" id="TIGR00996">
    <property type="entry name" value="Mtu_fam_mce"/>
    <property type="match status" value="1"/>
</dbReference>
<feature type="compositionally biased region" description="Low complexity" evidence="1">
    <location>
        <begin position="1"/>
        <end position="22"/>
    </location>
</feature>
<feature type="compositionally biased region" description="Basic residues" evidence="1">
    <location>
        <begin position="23"/>
        <end position="32"/>
    </location>
</feature>
<evidence type="ECO:0000313" key="6">
    <source>
        <dbReference type="Proteomes" id="UP000669179"/>
    </source>
</evidence>
<organism evidence="5 6">
    <name type="scientific">Actinomadura barringtoniae</name>
    <dbReference type="NCBI Taxonomy" id="1427535"/>
    <lineage>
        <taxon>Bacteria</taxon>
        <taxon>Bacillati</taxon>
        <taxon>Actinomycetota</taxon>
        <taxon>Actinomycetes</taxon>
        <taxon>Streptosporangiales</taxon>
        <taxon>Thermomonosporaceae</taxon>
        <taxon>Actinomadura</taxon>
    </lineage>
</organism>
<feature type="domain" description="Mce/MlaD" evidence="3">
    <location>
        <begin position="69"/>
        <end position="142"/>
    </location>
</feature>
<proteinExistence type="predicted"/>
<evidence type="ECO:0000256" key="1">
    <source>
        <dbReference type="SAM" id="MobiDB-lite"/>
    </source>
</evidence>
<dbReference type="InterPro" id="IPR052336">
    <property type="entry name" value="MlaD_Phospholipid_Transporter"/>
</dbReference>
<sequence>MTTSGATSGAPSGATPGAAKLPPLKKRRRRWKPLRERNPIPVALIGLVLLLLFGMTAYRADDLPIIGGGVTYHAYFSEAAGLKSGQEVRVAGVKVGKVTDVSLDGAKVKVSFRVKGTWVGDRSTAMIMIKTLLGSKYLSLDPLGAAKQDPKQAIGLDRTVAPYDVTTAFEDLGRTFQDIDTPRLAQSLTTISQTFKDTPPDVRKAFNGLSQLSRTIASRDAELQSLLAGTKRLSGTLADQNSQFEVLFKDGNLLLAELRRRRDAIHELLVATQRMARALSDLVDDNRGQLGPMLDALDRVTDTLMRHQKSLEQAIKVSAPYTRLIGNATGNGRWIDGYLCGTVPKDYIKSNPDAGVISRWEGPATGCKPPHLTGGGS</sequence>
<evidence type="ECO:0000259" key="4">
    <source>
        <dbReference type="Pfam" id="PF11887"/>
    </source>
</evidence>
<dbReference type="InterPro" id="IPR005693">
    <property type="entry name" value="Mce"/>
</dbReference>
<dbReference type="Proteomes" id="UP000669179">
    <property type="component" value="Unassembled WGS sequence"/>
</dbReference>
<dbReference type="PANTHER" id="PTHR33371:SF18">
    <property type="entry name" value="MCE-FAMILY PROTEIN MCE3C"/>
    <property type="match status" value="1"/>
</dbReference>
<keyword evidence="2" id="KW-0812">Transmembrane</keyword>
<reference evidence="5" key="1">
    <citation type="submission" date="2021-03" db="EMBL/GenBank/DDBJ databases">
        <authorList>
            <person name="Kanchanasin P."/>
            <person name="Saeng-In P."/>
            <person name="Phongsopitanun W."/>
            <person name="Yuki M."/>
            <person name="Kudo T."/>
            <person name="Ohkuma M."/>
            <person name="Tanasupawat S."/>
        </authorList>
    </citation>
    <scope>NUCLEOTIDE SEQUENCE</scope>
    <source>
        <strain evidence="5">GKU 128</strain>
    </source>
</reference>
<keyword evidence="2" id="KW-0472">Membrane</keyword>
<name>A0A939PGC0_9ACTN</name>
<dbReference type="PANTHER" id="PTHR33371">
    <property type="entry name" value="INTERMEMBRANE PHOSPHOLIPID TRANSPORT SYSTEM BINDING PROTEIN MLAD-RELATED"/>
    <property type="match status" value="1"/>
</dbReference>
<dbReference type="GO" id="GO:0005576">
    <property type="term" value="C:extracellular region"/>
    <property type="evidence" value="ECO:0007669"/>
    <property type="project" value="TreeGrafter"/>
</dbReference>
<dbReference type="PRINTS" id="PR01782">
    <property type="entry name" value="MCEVIRFACTOR"/>
</dbReference>
<dbReference type="InterPro" id="IPR003399">
    <property type="entry name" value="Mce/MlaD"/>
</dbReference>
<evidence type="ECO:0000313" key="5">
    <source>
        <dbReference type="EMBL" id="MBO2447976.1"/>
    </source>
</evidence>
<dbReference type="EMBL" id="JAGEOJ010000005">
    <property type="protein sequence ID" value="MBO2447976.1"/>
    <property type="molecule type" value="Genomic_DNA"/>
</dbReference>
<gene>
    <name evidence="5" type="ORF">J4573_12805</name>
</gene>
<feature type="domain" description="Mammalian cell entry C-terminal" evidence="4">
    <location>
        <begin position="150"/>
        <end position="332"/>
    </location>
</feature>
<evidence type="ECO:0000256" key="2">
    <source>
        <dbReference type="SAM" id="Phobius"/>
    </source>
</evidence>
<dbReference type="InterPro" id="IPR024516">
    <property type="entry name" value="Mce_C"/>
</dbReference>
<protein>
    <submittedName>
        <fullName evidence="5">MCE family protein</fullName>
    </submittedName>
</protein>
<keyword evidence="2" id="KW-1133">Transmembrane helix</keyword>
<evidence type="ECO:0000259" key="3">
    <source>
        <dbReference type="Pfam" id="PF02470"/>
    </source>
</evidence>
<dbReference type="AlphaFoldDB" id="A0A939PGC0"/>
<dbReference type="Pfam" id="PF11887">
    <property type="entry name" value="Mce4_CUP1"/>
    <property type="match status" value="1"/>
</dbReference>
<keyword evidence="6" id="KW-1185">Reference proteome</keyword>
<dbReference type="RefSeq" id="WP_208255646.1">
    <property type="nucleotide sequence ID" value="NZ_JAGEOJ010000005.1"/>
</dbReference>
<comment type="caution">
    <text evidence="5">The sequence shown here is derived from an EMBL/GenBank/DDBJ whole genome shotgun (WGS) entry which is preliminary data.</text>
</comment>
<dbReference type="Pfam" id="PF02470">
    <property type="entry name" value="MlaD"/>
    <property type="match status" value="1"/>
</dbReference>
<accession>A0A939PGC0</accession>